<reference evidence="1 2" key="1">
    <citation type="submission" date="2019-03" db="EMBL/GenBank/DDBJ databases">
        <title>Single cell metagenomics reveals metabolic interactions within the superorganism composed of flagellate Streblomastix strix and complex community of Bacteroidetes bacteria on its surface.</title>
        <authorList>
            <person name="Treitli S.C."/>
            <person name="Kolisko M."/>
            <person name="Husnik F."/>
            <person name="Keeling P."/>
            <person name="Hampl V."/>
        </authorList>
    </citation>
    <scope>NUCLEOTIDE SEQUENCE [LARGE SCALE GENOMIC DNA]</scope>
    <source>
        <strain evidence="1">ST1C</strain>
    </source>
</reference>
<dbReference type="EMBL" id="SNRW01002806">
    <property type="protein sequence ID" value="KAA6391664.1"/>
    <property type="molecule type" value="Genomic_DNA"/>
</dbReference>
<evidence type="ECO:0008006" key="3">
    <source>
        <dbReference type="Google" id="ProtNLM"/>
    </source>
</evidence>
<evidence type="ECO:0000313" key="2">
    <source>
        <dbReference type="Proteomes" id="UP000324800"/>
    </source>
</evidence>
<comment type="caution">
    <text evidence="1">The sequence shown here is derived from an EMBL/GenBank/DDBJ whole genome shotgun (WGS) entry which is preliminary data.</text>
</comment>
<evidence type="ECO:0000313" key="1">
    <source>
        <dbReference type="EMBL" id="KAA6391664.1"/>
    </source>
</evidence>
<sequence length="135" mass="14820">MSEEYRENFNYGNPNYYKQGNLSGSAKNTISDGIPGHGNGQLSTSTARLWGCIACCFGVQGCQRWYVGERGCCLLCCLTEGCVGIGQIVDMCCLISGRVEEVNSDIRRVAHQQYDANKVHDGGGQVDIIYQDNKH</sequence>
<dbReference type="Proteomes" id="UP000324800">
    <property type="component" value="Unassembled WGS sequence"/>
</dbReference>
<gene>
    <name evidence="1" type="ORF">EZS28_012811</name>
</gene>
<name>A0A5J4W9R5_9EUKA</name>
<protein>
    <recommendedName>
        <fullName evidence="3">TM2 domain-containing protein</fullName>
    </recommendedName>
</protein>
<dbReference type="AlphaFoldDB" id="A0A5J4W9R5"/>
<accession>A0A5J4W9R5</accession>
<proteinExistence type="predicted"/>
<organism evidence="1 2">
    <name type="scientific">Streblomastix strix</name>
    <dbReference type="NCBI Taxonomy" id="222440"/>
    <lineage>
        <taxon>Eukaryota</taxon>
        <taxon>Metamonada</taxon>
        <taxon>Preaxostyla</taxon>
        <taxon>Oxymonadida</taxon>
        <taxon>Streblomastigidae</taxon>
        <taxon>Streblomastix</taxon>
    </lineage>
</organism>